<dbReference type="Proteomes" id="UP001237737">
    <property type="component" value="Unassembled WGS sequence"/>
</dbReference>
<comment type="caution">
    <text evidence="1">The sequence shown here is derived from an EMBL/GenBank/DDBJ whole genome shotgun (WGS) entry which is preliminary data.</text>
</comment>
<sequence length="60" mass="6219">MSNGSTGHGIVFVYDEDGLFDIQDDASPYDLSGGIQASMAGAREGLVVSGFACSNDKNCK</sequence>
<reference evidence="1 2" key="1">
    <citation type="submission" date="2023-07" db="EMBL/GenBank/DDBJ databases">
        <title>Sorghum-associated microbial communities from plants grown in Nebraska, USA.</title>
        <authorList>
            <person name="Schachtman D."/>
        </authorList>
    </citation>
    <scope>NUCLEOTIDE SEQUENCE [LARGE SCALE GENOMIC DNA]</scope>
    <source>
        <strain evidence="1 2">CC60</strain>
    </source>
</reference>
<accession>A0ABT9SUP0</accession>
<evidence type="ECO:0000313" key="1">
    <source>
        <dbReference type="EMBL" id="MDQ0008259.1"/>
    </source>
</evidence>
<evidence type="ECO:0000313" key="2">
    <source>
        <dbReference type="Proteomes" id="UP001237737"/>
    </source>
</evidence>
<organism evidence="1 2">
    <name type="scientific">Luteibacter jiangsuensis</name>
    <dbReference type="NCBI Taxonomy" id="637577"/>
    <lineage>
        <taxon>Bacteria</taxon>
        <taxon>Pseudomonadati</taxon>
        <taxon>Pseudomonadota</taxon>
        <taxon>Gammaproteobacteria</taxon>
        <taxon>Lysobacterales</taxon>
        <taxon>Rhodanobacteraceae</taxon>
        <taxon>Luteibacter</taxon>
    </lineage>
</organism>
<dbReference type="EMBL" id="JAUSSK010000001">
    <property type="protein sequence ID" value="MDQ0008259.1"/>
    <property type="molecule type" value="Genomic_DNA"/>
</dbReference>
<gene>
    <name evidence="1" type="ORF">J2T07_000418</name>
</gene>
<keyword evidence="2" id="KW-1185">Reference proteome</keyword>
<name>A0ABT9SUP0_9GAMM</name>
<dbReference type="RefSeq" id="WP_306846912.1">
    <property type="nucleotide sequence ID" value="NZ_JAUSSK010000001.1"/>
</dbReference>
<proteinExistence type="predicted"/>
<protein>
    <submittedName>
        <fullName evidence="1">Uncharacterized protein</fullName>
    </submittedName>
</protein>